<dbReference type="InterPro" id="IPR022764">
    <property type="entry name" value="Peptidase_S54_rhomboid_dom"/>
</dbReference>
<dbReference type="KEGG" id="hfl:PUV54_00425"/>
<feature type="transmembrane region" description="Helical" evidence="7">
    <location>
        <begin position="124"/>
        <end position="150"/>
    </location>
</feature>
<keyword evidence="10" id="KW-1185">Reference proteome</keyword>
<evidence type="ECO:0000256" key="6">
    <source>
        <dbReference type="ARBA" id="ARBA00023136"/>
    </source>
</evidence>
<dbReference type="Gene3D" id="1.20.1540.10">
    <property type="entry name" value="Rhomboid-like"/>
    <property type="match status" value="1"/>
</dbReference>
<sequence>MVGYSGKVPYELRRPGGEFDRRRMFNVPGVVLLLVSLNVFVLAALLFLPIQIADRLVRIAAVTPKWFLMGPEAHHGWVNMLSPLISHMFLHAGFMHLALNMLWLLAFGAPVARRMKAVDTLKSFTGFASAGLFVSFYLLCGIAGALAFIAFHPSEIIPMVGASGAVSGLMGGLVRFAFNRSTLFGPEYAAISPLSSNSVVVWSFFIIIMNVAIGLFGGVLTGGGMIAWEAHIGGYLFGLLSYPLFERLSLSFR</sequence>
<dbReference type="AlphaFoldDB" id="A0AAE9ZC54"/>
<comment type="similarity">
    <text evidence="2">Belongs to the peptidase S54 family.</text>
</comment>
<evidence type="ECO:0000256" key="4">
    <source>
        <dbReference type="ARBA" id="ARBA00022801"/>
    </source>
</evidence>
<protein>
    <submittedName>
        <fullName evidence="9">Rhomboid family intramembrane serine protease</fullName>
    </submittedName>
</protein>
<dbReference type="PANTHER" id="PTHR43731:SF14">
    <property type="entry name" value="PRESENILIN-ASSOCIATED RHOMBOID-LIKE PROTEIN, MITOCHONDRIAL"/>
    <property type="match status" value="1"/>
</dbReference>
<dbReference type="Pfam" id="PF01694">
    <property type="entry name" value="Rhomboid"/>
    <property type="match status" value="1"/>
</dbReference>
<keyword evidence="6 7" id="KW-0472">Membrane</keyword>
<evidence type="ECO:0000256" key="1">
    <source>
        <dbReference type="ARBA" id="ARBA00004141"/>
    </source>
</evidence>
<dbReference type="SUPFAM" id="SSF144091">
    <property type="entry name" value="Rhomboid-like"/>
    <property type="match status" value="1"/>
</dbReference>
<comment type="subcellular location">
    <subcellularLocation>
        <location evidence="1">Membrane</location>
        <topology evidence="1">Multi-pass membrane protein</topology>
    </subcellularLocation>
</comment>
<dbReference type="PANTHER" id="PTHR43731">
    <property type="entry name" value="RHOMBOID PROTEASE"/>
    <property type="match status" value="1"/>
</dbReference>
<evidence type="ECO:0000256" key="3">
    <source>
        <dbReference type="ARBA" id="ARBA00022692"/>
    </source>
</evidence>
<dbReference type="InterPro" id="IPR050925">
    <property type="entry name" value="Rhomboid_protease_S54"/>
</dbReference>
<evidence type="ECO:0000256" key="7">
    <source>
        <dbReference type="SAM" id="Phobius"/>
    </source>
</evidence>
<evidence type="ECO:0000256" key="5">
    <source>
        <dbReference type="ARBA" id="ARBA00022989"/>
    </source>
</evidence>
<reference evidence="9" key="1">
    <citation type="submission" date="2023-02" db="EMBL/GenBank/DDBJ databases">
        <title>Genome sequence of Hyphococcus flavus.</title>
        <authorList>
            <person name="Rong J.-C."/>
            <person name="Zhao Q."/>
            <person name="Yi M."/>
            <person name="Wu J.-Y."/>
        </authorList>
    </citation>
    <scope>NUCLEOTIDE SEQUENCE</scope>
    <source>
        <strain evidence="9">MCCC 1K03223</strain>
    </source>
</reference>
<feature type="domain" description="Peptidase S54 rhomboid" evidence="8">
    <location>
        <begin position="81"/>
        <end position="241"/>
    </location>
</feature>
<evidence type="ECO:0000313" key="10">
    <source>
        <dbReference type="Proteomes" id="UP001214043"/>
    </source>
</evidence>
<evidence type="ECO:0000259" key="8">
    <source>
        <dbReference type="Pfam" id="PF01694"/>
    </source>
</evidence>
<dbReference type="RefSeq" id="WP_274493538.1">
    <property type="nucleotide sequence ID" value="NZ_CP118166.1"/>
</dbReference>
<dbReference type="GO" id="GO:0006508">
    <property type="term" value="P:proteolysis"/>
    <property type="evidence" value="ECO:0007669"/>
    <property type="project" value="UniProtKB-KW"/>
</dbReference>
<dbReference type="GO" id="GO:0016020">
    <property type="term" value="C:membrane"/>
    <property type="evidence" value="ECO:0007669"/>
    <property type="project" value="UniProtKB-SubCell"/>
</dbReference>
<dbReference type="EMBL" id="CP118166">
    <property type="protein sequence ID" value="WDI31651.1"/>
    <property type="molecule type" value="Genomic_DNA"/>
</dbReference>
<feature type="transmembrane region" description="Helical" evidence="7">
    <location>
        <begin position="88"/>
        <end position="112"/>
    </location>
</feature>
<keyword evidence="4" id="KW-0378">Hydrolase</keyword>
<dbReference type="Proteomes" id="UP001214043">
    <property type="component" value="Chromosome"/>
</dbReference>
<keyword evidence="5 7" id="KW-1133">Transmembrane helix</keyword>
<feature type="transmembrane region" description="Helical" evidence="7">
    <location>
        <begin position="30"/>
        <end position="50"/>
    </location>
</feature>
<accession>A0AAE9ZC54</accession>
<feature type="transmembrane region" description="Helical" evidence="7">
    <location>
        <begin position="199"/>
        <end position="220"/>
    </location>
</feature>
<organism evidence="9 10">
    <name type="scientific">Hyphococcus flavus</name>
    <dbReference type="NCBI Taxonomy" id="1866326"/>
    <lineage>
        <taxon>Bacteria</taxon>
        <taxon>Pseudomonadati</taxon>
        <taxon>Pseudomonadota</taxon>
        <taxon>Alphaproteobacteria</taxon>
        <taxon>Parvularculales</taxon>
        <taxon>Parvularculaceae</taxon>
        <taxon>Hyphococcus</taxon>
    </lineage>
</organism>
<dbReference type="GO" id="GO:0004252">
    <property type="term" value="F:serine-type endopeptidase activity"/>
    <property type="evidence" value="ECO:0007669"/>
    <property type="project" value="InterPro"/>
</dbReference>
<evidence type="ECO:0000313" key="9">
    <source>
        <dbReference type="EMBL" id="WDI31651.1"/>
    </source>
</evidence>
<name>A0AAE9ZC54_9PROT</name>
<feature type="transmembrane region" description="Helical" evidence="7">
    <location>
        <begin position="226"/>
        <end position="245"/>
    </location>
</feature>
<evidence type="ECO:0000256" key="2">
    <source>
        <dbReference type="ARBA" id="ARBA00009045"/>
    </source>
</evidence>
<gene>
    <name evidence="9" type="ORF">PUV54_00425</name>
</gene>
<proteinExistence type="inferred from homology"/>
<dbReference type="InterPro" id="IPR035952">
    <property type="entry name" value="Rhomboid-like_sf"/>
</dbReference>
<feature type="transmembrane region" description="Helical" evidence="7">
    <location>
        <begin position="156"/>
        <end position="178"/>
    </location>
</feature>
<keyword evidence="9" id="KW-0645">Protease</keyword>
<keyword evidence="3 7" id="KW-0812">Transmembrane</keyword>